<keyword evidence="7 9" id="KW-0472">Membrane</keyword>
<evidence type="ECO:0000256" key="7">
    <source>
        <dbReference type="ARBA" id="ARBA00023136"/>
    </source>
</evidence>
<dbReference type="Gene3D" id="1.20.120.80">
    <property type="entry name" value="Cytochrome c oxidase, subunit III, four-helix bundle"/>
    <property type="match status" value="1"/>
</dbReference>
<dbReference type="GO" id="GO:0016020">
    <property type="term" value="C:membrane"/>
    <property type="evidence" value="ECO:0007669"/>
    <property type="project" value="UniProtKB-SubCell"/>
</dbReference>
<dbReference type="InterPro" id="IPR013833">
    <property type="entry name" value="Cyt_c_oxidase_su3_a-hlx"/>
</dbReference>
<name>A0A1E1GJC3_9TREM</name>
<reference evidence="11" key="1">
    <citation type="submission" date="2016-10" db="EMBL/GenBank/DDBJ databases">
        <title>Complete mitochondrial genomes of 50 helminths species.</title>
        <authorList>
            <person name="Kikuchi T."/>
            <person name="Holroyd N."/>
            <person name="Berriman M."/>
        </authorList>
    </citation>
    <scope>NUCLEOTIDE SEQUENCE</scope>
</reference>
<protein>
    <recommendedName>
        <fullName evidence="3 8">Cytochrome c oxidase subunit 3</fullName>
    </recommendedName>
</protein>
<evidence type="ECO:0000256" key="2">
    <source>
        <dbReference type="ARBA" id="ARBA00010581"/>
    </source>
</evidence>
<organism evidence="11">
    <name type="scientific">Schistosoma margrebowiei</name>
    <dbReference type="NCBI Taxonomy" id="48269"/>
    <lineage>
        <taxon>Eukaryota</taxon>
        <taxon>Metazoa</taxon>
        <taxon>Spiralia</taxon>
        <taxon>Lophotrochozoa</taxon>
        <taxon>Platyhelminthes</taxon>
        <taxon>Trematoda</taxon>
        <taxon>Digenea</taxon>
        <taxon>Strigeidida</taxon>
        <taxon>Schistosomatoidea</taxon>
        <taxon>Schistosomatidae</taxon>
        <taxon>Schistosoma</taxon>
    </lineage>
</organism>
<comment type="subcellular location">
    <subcellularLocation>
        <location evidence="1">Membrane</location>
        <topology evidence="1">Multi-pass membrane protein</topology>
    </subcellularLocation>
</comment>
<evidence type="ECO:0000256" key="4">
    <source>
        <dbReference type="ARBA" id="ARBA00022692"/>
    </source>
</evidence>
<dbReference type="PROSITE" id="PS50253">
    <property type="entry name" value="COX3"/>
    <property type="match status" value="1"/>
</dbReference>
<dbReference type="PANTHER" id="PTHR11403">
    <property type="entry name" value="CYTOCHROME C OXIDASE SUBUNIT III"/>
    <property type="match status" value="1"/>
</dbReference>
<gene>
    <name evidence="11" type="primary">COX3</name>
</gene>
<geneLocation type="mitochondrion" evidence="11"/>
<evidence type="ECO:0000256" key="1">
    <source>
        <dbReference type="ARBA" id="ARBA00004141"/>
    </source>
</evidence>
<keyword evidence="4 8" id="KW-0812">Transmembrane</keyword>
<evidence type="ECO:0000256" key="9">
    <source>
        <dbReference type="SAM" id="Phobius"/>
    </source>
</evidence>
<keyword evidence="8 11" id="KW-0496">Mitochondrion</keyword>
<feature type="transmembrane region" description="Helical" evidence="9">
    <location>
        <begin position="195"/>
        <end position="216"/>
    </location>
</feature>
<evidence type="ECO:0000256" key="8">
    <source>
        <dbReference type="RuleBase" id="RU003375"/>
    </source>
</evidence>
<dbReference type="InterPro" id="IPR024791">
    <property type="entry name" value="Cyt_c/ubiquinol_Oxase_su3"/>
</dbReference>
<evidence type="ECO:0000256" key="5">
    <source>
        <dbReference type="ARBA" id="ARBA00022967"/>
    </source>
</evidence>
<dbReference type="AlphaFoldDB" id="A0A1E1GJC3"/>
<feature type="transmembrane region" description="Helical" evidence="9">
    <location>
        <begin position="58"/>
        <end position="80"/>
    </location>
</feature>
<proteinExistence type="inferred from homology"/>
<dbReference type="EMBL" id="AP017709">
    <property type="protein sequence ID" value="BAV82956.1"/>
    <property type="molecule type" value="Genomic_DNA"/>
</dbReference>
<evidence type="ECO:0000313" key="11">
    <source>
        <dbReference type="EMBL" id="BAV82956.1"/>
    </source>
</evidence>
<keyword evidence="6 9" id="KW-1133">Transmembrane helix</keyword>
<dbReference type="GO" id="GO:0004129">
    <property type="term" value="F:cytochrome-c oxidase activity"/>
    <property type="evidence" value="ECO:0007669"/>
    <property type="project" value="InterPro"/>
</dbReference>
<dbReference type="Pfam" id="PF00510">
    <property type="entry name" value="COX3"/>
    <property type="match status" value="1"/>
</dbReference>
<dbReference type="InterPro" id="IPR000298">
    <property type="entry name" value="Cyt_c_oxidase-like_su3"/>
</dbReference>
<sequence length="221" mass="25921">MSYFSLVNLVLVFFLLPCLFFYHPWFLLMLVFVWLVLFSRYVSWDLLTLVYIKCKFSFWLFIVSEVLVFFTLMFSCFWFSNGVGVAISYSFSIPIIETYLLIMSSLMISMFHSDTTSENSNNYVYLALLFSLFFIYFAVDEFFNSGVNSLCSPYYASCFMLVGLHLTHVIVGSFGLIELLSFVKSKLVRSKMEMLVIYWHFVDFIWLFVFAVVYIFGGDGF</sequence>
<feature type="transmembrane region" description="Helical" evidence="9">
    <location>
        <begin position="86"/>
        <end position="111"/>
    </location>
</feature>
<dbReference type="PANTHER" id="PTHR11403:SF7">
    <property type="entry name" value="CYTOCHROME C OXIDASE SUBUNIT 3"/>
    <property type="match status" value="1"/>
</dbReference>
<evidence type="ECO:0000259" key="10">
    <source>
        <dbReference type="PROSITE" id="PS50253"/>
    </source>
</evidence>
<comment type="function">
    <text evidence="8">Component of the cytochrome c oxidase, the last enzyme in the mitochondrial electron transport chain which drives oxidative phosphorylation. The respiratory chain contains 3 multisubunit complexes succinate dehydrogenase (complex II, CII), ubiquinol-cytochrome c oxidoreductase (cytochrome b-c1 complex, complex III, CIII) and cytochrome c oxidase (complex IV, CIV), that cooperate to transfer electrons derived from NADH and succinate to molecular oxygen, creating an electrochemical gradient over the inner membrane that drives transmembrane transport and the ATP synthase. Cytochrome c oxidase is the component of the respiratory chain that catalyzes the reduction of oxygen to water. Electrons originating from reduced cytochrome c in the intermembrane space (IMS) are transferred via the dinuclear copper A center (CU(A)) of subunit 2 and heme A of subunit 1 to the active site in subunit 1, a binuclear center (BNC) formed by heme A3 and copper B (CU(B)). The BNC reduces molecular oxygen to 2 water molecules using 4 electrons from cytochrome c in the IMS and 4 protons from the mitochondrial matrix.</text>
</comment>
<feature type="transmembrane region" description="Helical" evidence="9">
    <location>
        <begin position="123"/>
        <end position="139"/>
    </location>
</feature>
<dbReference type="InterPro" id="IPR035973">
    <property type="entry name" value="Cyt_c_oxidase_su3-like_sf"/>
</dbReference>
<comment type="similarity">
    <text evidence="2 8">Belongs to the cytochrome c oxidase subunit 3 family.</text>
</comment>
<feature type="transmembrane region" description="Helical" evidence="9">
    <location>
        <begin position="6"/>
        <end position="37"/>
    </location>
</feature>
<evidence type="ECO:0000256" key="6">
    <source>
        <dbReference type="ARBA" id="ARBA00022989"/>
    </source>
</evidence>
<dbReference type="GO" id="GO:0019646">
    <property type="term" value="P:aerobic electron transport chain"/>
    <property type="evidence" value="ECO:0007669"/>
    <property type="project" value="InterPro"/>
</dbReference>
<feature type="transmembrane region" description="Helical" evidence="9">
    <location>
        <begin position="159"/>
        <end position="183"/>
    </location>
</feature>
<evidence type="ECO:0000256" key="3">
    <source>
        <dbReference type="ARBA" id="ARBA00015944"/>
    </source>
</evidence>
<dbReference type="SUPFAM" id="SSF81452">
    <property type="entry name" value="Cytochrome c oxidase subunit III-like"/>
    <property type="match status" value="1"/>
</dbReference>
<accession>A0A1E1GJC3</accession>
<dbReference type="CDD" id="cd00386">
    <property type="entry name" value="Heme_Cu_Oxidase_III_like"/>
    <property type="match status" value="1"/>
</dbReference>
<feature type="domain" description="Heme-copper oxidase subunit III family profile" evidence="10">
    <location>
        <begin position="1"/>
        <end position="218"/>
    </location>
</feature>
<keyword evidence="5" id="KW-1278">Translocase</keyword>